<dbReference type="Gene3D" id="2.120.10.30">
    <property type="entry name" value="TolB, C-terminal domain"/>
    <property type="match status" value="2"/>
</dbReference>
<comment type="caution">
    <text evidence="4">The sequence shown here is derived from an EMBL/GenBank/DDBJ whole genome shotgun (WGS) entry which is preliminary data.</text>
</comment>
<dbReference type="EMBL" id="AUXW01000136">
    <property type="protein sequence ID" value="KKE84499.1"/>
    <property type="molecule type" value="Genomic_DNA"/>
</dbReference>
<keyword evidence="1 2" id="KW-0238">DNA-binding</keyword>
<evidence type="ECO:0000313" key="4">
    <source>
        <dbReference type="EMBL" id="KKE84499.1"/>
    </source>
</evidence>
<proteinExistence type="predicted"/>
<dbReference type="Proteomes" id="UP000033434">
    <property type="component" value="Unassembled WGS sequence"/>
</dbReference>
<dbReference type="CDD" id="cd00383">
    <property type="entry name" value="trans_reg_C"/>
    <property type="match status" value="1"/>
</dbReference>
<dbReference type="GO" id="GO:0006355">
    <property type="term" value="P:regulation of DNA-templated transcription"/>
    <property type="evidence" value="ECO:0007669"/>
    <property type="project" value="InterPro"/>
</dbReference>
<dbReference type="InterPro" id="IPR011659">
    <property type="entry name" value="WD40"/>
</dbReference>
<dbReference type="RefSeq" id="WP_046355266.1">
    <property type="nucleotide sequence ID" value="NZ_AUXW01000136.1"/>
</dbReference>
<dbReference type="Pfam" id="PF00486">
    <property type="entry name" value="Trans_reg_C"/>
    <property type="match status" value="1"/>
</dbReference>
<dbReference type="InterPro" id="IPR011042">
    <property type="entry name" value="6-blade_b-propeller_TolB-like"/>
</dbReference>
<dbReference type="InterPro" id="IPR036388">
    <property type="entry name" value="WH-like_DNA-bd_sf"/>
</dbReference>
<organism evidence="4 5">
    <name type="scientific">Pseudoalteromonas luteoviolacea S4054</name>
    <dbReference type="NCBI Taxonomy" id="1129367"/>
    <lineage>
        <taxon>Bacteria</taxon>
        <taxon>Pseudomonadati</taxon>
        <taxon>Pseudomonadota</taxon>
        <taxon>Gammaproteobacteria</taxon>
        <taxon>Alteromonadales</taxon>
        <taxon>Pseudoalteromonadaceae</taxon>
        <taxon>Pseudoalteromonas</taxon>
    </lineage>
</organism>
<evidence type="ECO:0000256" key="2">
    <source>
        <dbReference type="PROSITE-ProRule" id="PRU01091"/>
    </source>
</evidence>
<dbReference type="SMART" id="SM00862">
    <property type="entry name" value="Trans_reg_C"/>
    <property type="match status" value="1"/>
</dbReference>
<dbReference type="SUPFAM" id="SSF46894">
    <property type="entry name" value="C-terminal effector domain of the bipartite response regulators"/>
    <property type="match status" value="1"/>
</dbReference>
<dbReference type="InterPro" id="IPR001867">
    <property type="entry name" value="OmpR/PhoB-type_DNA-bd"/>
</dbReference>
<evidence type="ECO:0000259" key="3">
    <source>
        <dbReference type="PROSITE" id="PS51755"/>
    </source>
</evidence>
<evidence type="ECO:0000313" key="5">
    <source>
        <dbReference type="Proteomes" id="UP000033434"/>
    </source>
</evidence>
<gene>
    <name evidence="4" type="ORF">N479_08735</name>
</gene>
<reference evidence="4 5" key="1">
    <citation type="journal article" date="2015" name="BMC Genomics">
        <title>Genome mining reveals unlocked bioactive potential of marine Gram-negative bacteria.</title>
        <authorList>
            <person name="Machado H."/>
            <person name="Sonnenschein E.C."/>
            <person name="Melchiorsen J."/>
            <person name="Gram L."/>
        </authorList>
    </citation>
    <scope>NUCLEOTIDE SEQUENCE [LARGE SCALE GENOMIC DNA]</scope>
    <source>
        <strain evidence="4 5">S4054</strain>
    </source>
</reference>
<dbReference type="SUPFAM" id="SSF82171">
    <property type="entry name" value="DPP6 N-terminal domain-like"/>
    <property type="match status" value="1"/>
</dbReference>
<dbReference type="Pfam" id="PF07676">
    <property type="entry name" value="PD40"/>
    <property type="match status" value="2"/>
</dbReference>
<protein>
    <recommendedName>
        <fullName evidence="3">OmpR/PhoB-type domain-containing protein</fullName>
    </recommendedName>
</protein>
<evidence type="ECO:0000256" key="1">
    <source>
        <dbReference type="ARBA" id="ARBA00023125"/>
    </source>
</evidence>
<accession>A0A0F6AGI0</accession>
<feature type="domain" description="OmpR/PhoB-type" evidence="3">
    <location>
        <begin position="2"/>
        <end position="100"/>
    </location>
</feature>
<name>A0A0F6AGI0_9GAMM</name>
<dbReference type="AlphaFoldDB" id="A0A0F6AGI0"/>
<dbReference type="GO" id="GO:0000160">
    <property type="term" value="P:phosphorelay signal transduction system"/>
    <property type="evidence" value="ECO:0007669"/>
    <property type="project" value="InterPro"/>
</dbReference>
<feature type="DNA-binding region" description="OmpR/PhoB-type" evidence="2">
    <location>
        <begin position="2"/>
        <end position="100"/>
    </location>
</feature>
<dbReference type="GO" id="GO:0003677">
    <property type="term" value="F:DNA binding"/>
    <property type="evidence" value="ECO:0007669"/>
    <property type="project" value="UniProtKB-UniRule"/>
</dbReference>
<dbReference type="PATRIC" id="fig|1129367.4.peg.1519"/>
<dbReference type="InterPro" id="IPR016032">
    <property type="entry name" value="Sig_transdc_resp-reg_C-effctor"/>
</dbReference>
<sequence length="710" mass="81003">MAKQYWIGEFFVDLSRNQITQNKQPQLVAPKALAVLTCLAEKQGKVVSQNTLLSEVWPDTIVSPNSLQRSIAQLRKALGDDGKGQIYIKTHSKQGYSLECNVRWQPESQTDLHAKPILPECQNKIGHLEKNNDVPTKLLNWRTTLTFLFITLALSSLIGIRYATSDESQLFSVGEIRALTASDGREFASIYSPDGKYIIFHRFSMEECVNNIWAKNLETQQEYKLTEDIDSYGTHSFSPDGKQLVFIRTMDCEQPTTQKKCYQLISMDFKKALREPQPMNVLLECKTSEIRLPHWLKNNDIALLHRESTRSQLISYSPKDKQSKVLYQVDNGNIIYYDYSVKDDLFSVISIHKDSKHYVEILDSNGELISSNPIVFTPDSERKKYLVANFSPIENHLIFSTGRQFFTLSYNGEVKNISIPLDQPTFSPNFHPDGERALVIKGNYDSDIAVIPMNHLRSEQLSVNSHIIDRSAVAEDTAIAEPIGNLIAFSSNRSGNEQIWLKGNQPLVQLTKFPIDSYISGMHWDERGESILANVNNKLVQVHINGEQQHYTTPHLILELLHWHRASDKVLTFANIRGVQKLTEYDLKTSQFKVVTDKRINWADKTNNGLLVYTDNMDRFWLVDGIDAEPITALDNQGGDNKRFIIKDSTIYGMNNELELWSYNLINQHFNTLGSLPSNTINIDDIDKENVLITVRIASKKEVVEIVLKE</sequence>
<dbReference type="Gene3D" id="1.10.10.10">
    <property type="entry name" value="Winged helix-like DNA-binding domain superfamily/Winged helix DNA-binding domain"/>
    <property type="match status" value="1"/>
</dbReference>
<dbReference type="PROSITE" id="PS51755">
    <property type="entry name" value="OMPR_PHOB"/>
    <property type="match status" value="1"/>
</dbReference>